<proteinExistence type="predicted"/>
<comment type="caution">
    <text evidence="2">The sequence shown here is derived from an EMBL/GenBank/DDBJ whole genome shotgun (WGS) entry which is preliminary data.</text>
</comment>
<organism evidence="2 3">
    <name type="scientific">Rhodocyclus tenuis</name>
    <name type="common">Rhodospirillum tenue</name>
    <dbReference type="NCBI Taxonomy" id="1066"/>
    <lineage>
        <taxon>Bacteria</taxon>
        <taxon>Pseudomonadati</taxon>
        <taxon>Pseudomonadota</taxon>
        <taxon>Betaproteobacteria</taxon>
        <taxon>Rhodocyclales</taxon>
        <taxon>Rhodocyclaceae</taxon>
        <taxon>Rhodocyclus</taxon>
    </lineage>
</organism>
<feature type="transmembrane region" description="Helical" evidence="1">
    <location>
        <begin position="15"/>
        <end position="34"/>
    </location>
</feature>
<keyword evidence="3" id="KW-1185">Reference proteome</keyword>
<gene>
    <name evidence="2" type="ORF">GGD90_003540</name>
</gene>
<reference evidence="2 3" key="1">
    <citation type="submission" date="2020-08" db="EMBL/GenBank/DDBJ databases">
        <title>Genome sequencing of Purple Non-Sulfur Bacteria from various extreme environments.</title>
        <authorList>
            <person name="Mayer M."/>
        </authorList>
    </citation>
    <scope>NUCLEOTIDE SEQUENCE [LARGE SCALE GENOMIC DNA]</scope>
    <source>
        <strain evidence="2 3">2761</strain>
    </source>
</reference>
<evidence type="ECO:0000256" key="1">
    <source>
        <dbReference type="SAM" id="Phobius"/>
    </source>
</evidence>
<evidence type="ECO:0000313" key="3">
    <source>
        <dbReference type="Proteomes" id="UP000587070"/>
    </source>
</evidence>
<name>A0A840GBB7_RHOTE</name>
<dbReference type="AlphaFoldDB" id="A0A840GBB7"/>
<accession>A0A840GBB7</accession>
<dbReference type="NCBIfam" id="TIGR03054">
    <property type="entry name" value="photo_alph_chp1"/>
    <property type="match status" value="1"/>
</dbReference>
<sequence>MHDEPEFGSQPFPRAPLIAAAILIAATLIGVGIARYTGFDPRVAPPAPSLESRMLSFTPRADGSLVVIDADSRQEVYVLPAGEDGFLRASLHSIARERKRQGIPDDAPYQLIAHRDGHLSLVDTPTGRSFDLGSFGGSNAAVFARLLPSATAAR</sequence>
<protein>
    <submittedName>
        <fullName evidence="2">Putative photosynthetic complex assembly protein</fullName>
    </submittedName>
</protein>
<dbReference type="EMBL" id="JACIGE010000019">
    <property type="protein sequence ID" value="MBB4249136.1"/>
    <property type="molecule type" value="Genomic_DNA"/>
</dbReference>
<evidence type="ECO:0000313" key="2">
    <source>
        <dbReference type="EMBL" id="MBB4249136.1"/>
    </source>
</evidence>
<dbReference type="Proteomes" id="UP000587070">
    <property type="component" value="Unassembled WGS sequence"/>
</dbReference>
<dbReference type="InterPro" id="IPR017495">
    <property type="entry name" value="PuhC"/>
</dbReference>
<keyword evidence="1" id="KW-0812">Transmembrane</keyword>
<keyword evidence="1" id="KW-0472">Membrane</keyword>
<keyword evidence="1" id="KW-1133">Transmembrane helix</keyword>
<dbReference type="RefSeq" id="WP_184415287.1">
    <property type="nucleotide sequence ID" value="NZ_JACIGE010000019.1"/>
</dbReference>